<dbReference type="PANTHER" id="PTHR42711:SF19">
    <property type="entry name" value="DOXORUBICIN RESISTANCE ATP-BINDING PROTEIN DRRA"/>
    <property type="match status" value="1"/>
</dbReference>
<evidence type="ECO:0000313" key="13">
    <source>
        <dbReference type="Proteomes" id="UP000027443"/>
    </source>
</evidence>
<keyword evidence="5 12" id="KW-0067">ATP-binding</keyword>
<evidence type="ECO:0000259" key="11">
    <source>
        <dbReference type="PROSITE" id="PS50893"/>
    </source>
</evidence>
<keyword evidence="7" id="KW-0472">Membrane</keyword>
<dbReference type="PROSITE" id="PS50893">
    <property type="entry name" value="ABC_TRANSPORTER_2"/>
    <property type="match status" value="1"/>
</dbReference>
<dbReference type="InterPro" id="IPR003439">
    <property type="entry name" value="ABC_transporter-like_ATP-bd"/>
</dbReference>
<keyword evidence="6" id="KW-1278">Translocase</keyword>
<evidence type="ECO:0000256" key="7">
    <source>
        <dbReference type="ARBA" id="ARBA00023136"/>
    </source>
</evidence>
<dbReference type="Pfam" id="PF13732">
    <property type="entry name" value="DrrA1-3_C"/>
    <property type="match status" value="1"/>
</dbReference>
<reference evidence="12 13" key="1">
    <citation type="submission" date="2014-03" db="EMBL/GenBank/DDBJ databases">
        <title>Genome Sequence of Streptomyces wadayamensis A23 strain, an endophytic actinobacteria from Citrus reticulata.</title>
        <authorList>
            <person name="de Oliveira L.G."/>
            <person name="Tormet G.D."/>
            <person name="Marcon J."/>
            <person name="Samborsky M."/>
            <person name="Araujo W.L."/>
            <person name="de Azevedo J.L."/>
        </authorList>
    </citation>
    <scope>NUCLEOTIDE SEQUENCE [LARGE SCALE GENOMIC DNA]</scope>
    <source>
        <strain evidence="12 13">A23</strain>
    </source>
</reference>
<dbReference type="NCBIfam" id="TIGR01188">
    <property type="entry name" value="drrA"/>
    <property type="match status" value="1"/>
</dbReference>
<dbReference type="InterPro" id="IPR027417">
    <property type="entry name" value="P-loop_NTPase"/>
</dbReference>
<dbReference type="Pfam" id="PF00005">
    <property type="entry name" value="ABC_tran"/>
    <property type="match status" value="1"/>
</dbReference>
<evidence type="ECO:0000256" key="4">
    <source>
        <dbReference type="ARBA" id="ARBA00022741"/>
    </source>
</evidence>
<dbReference type="EMBL" id="JHDU01000034">
    <property type="protein sequence ID" value="KDR61072.1"/>
    <property type="molecule type" value="Genomic_DNA"/>
</dbReference>
<keyword evidence="8" id="KW-0046">Antibiotic resistance</keyword>
<dbReference type="InterPro" id="IPR017871">
    <property type="entry name" value="ABC_transporter-like_CS"/>
</dbReference>
<keyword evidence="2" id="KW-0813">Transport</keyword>
<comment type="caution">
    <text evidence="12">The sequence shown here is derived from an EMBL/GenBank/DDBJ whole genome shotgun (WGS) entry which is preliminary data.</text>
</comment>
<evidence type="ECO:0000256" key="9">
    <source>
        <dbReference type="ARBA" id="ARBA00049985"/>
    </source>
</evidence>
<dbReference type="SUPFAM" id="SSF52540">
    <property type="entry name" value="P-loop containing nucleoside triphosphate hydrolases"/>
    <property type="match status" value="1"/>
</dbReference>
<protein>
    <submittedName>
        <fullName evidence="12">Antibiotic ABC transporter ATP-binding protein</fullName>
    </submittedName>
</protein>
<organism evidence="12 13">
    <name type="scientific">Streptomyces wadayamensis</name>
    <dbReference type="NCBI Taxonomy" id="141454"/>
    <lineage>
        <taxon>Bacteria</taxon>
        <taxon>Bacillati</taxon>
        <taxon>Actinomycetota</taxon>
        <taxon>Actinomycetes</taxon>
        <taxon>Kitasatosporales</taxon>
        <taxon>Streptomycetaceae</taxon>
        <taxon>Streptomyces</taxon>
    </lineage>
</organism>
<dbReference type="Gene3D" id="3.40.50.300">
    <property type="entry name" value="P-loop containing nucleotide triphosphate hydrolases"/>
    <property type="match status" value="1"/>
</dbReference>
<evidence type="ECO:0000313" key="12">
    <source>
        <dbReference type="EMBL" id="KDR61072.1"/>
    </source>
</evidence>
<dbReference type="InterPro" id="IPR003593">
    <property type="entry name" value="AAA+_ATPase"/>
</dbReference>
<accession>A0ABR4S624</accession>
<evidence type="ECO:0000256" key="6">
    <source>
        <dbReference type="ARBA" id="ARBA00022967"/>
    </source>
</evidence>
<name>A0ABR4S624_9ACTN</name>
<sequence>MRQPPHAAVEVQGLSKSYGDHAVLRSVDLRVEQGGVLALLGPNGAGKTTTVRVLTTLTDPDAGSVRVAGYDVVTERRRAQRAISLTGQFAAVDETQTGAENLWTTARLAGLTRAAARRRAAELLERFALTDAGGRLVRTYSGGMRRRLDLAAGLVGEPRVLFLDEPTTGLDPRSRRQLWEVVRELAAAGTAVLLTTQYLEEADQLADRVAVLHGGRIAAEGTPEELKASAGQTVLEVTAADAAAFARLEARTPHPVAHRSPETLALSFPTRGDARHLRTLLDELDPGRDEITGFSVRRATLDDVFMALTGAPATETTGTTDTTGTTNAKEPSHV</sequence>
<evidence type="ECO:0000256" key="5">
    <source>
        <dbReference type="ARBA" id="ARBA00022840"/>
    </source>
</evidence>
<dbReference type="PROSITE" id="PS00211">
    <property type="entry name" value="ABC_TRANSPORTER_1"/>
    <property type="match status" value="1"/>
</dbReference>
<feature type="compositionally biased region" description="Low complexity" evidence="10">
    <location>
        <begin position="312"/>
        <end position="326"/>
    </location>
</feature>
<dbReference type="Proteomes" id="UP000027443">
    <property type="component" value="Unassembled WGS sequence"/>
</dbReference>
<gene>
    <name evidence="12" type="ORF">DC60_09355</name>
</gene>
<comment type="similarity">
    <text evidence="9">Belongs to the ABC transporter superfamily. Drug exporter-1 (DrugE1) (TC 3.A.1.105) family.</text>
</comment>
<proteinExistence type="inferred from homology"/>
<dbReference type="SMART" id="SM00382">
    <property type="entry name" value="AAA"/>
    <property type="match status" value="1"/>
</dbReference>
<dbReference type="InterPro" id="IPR025302">
    <property type="entry name" value="DrrA1/2-like_C"/>
</dbReference>
<dbReference type="RefSeq" id="WP_049978451.1">
    <property type="nucleotide sequence ID" value="NZ_JHDU01000034.1"/>
</dbReference>
<evidence type="ECO:0000256" key="8">
    <source>
        <dbReference type="ARBA" id="ARBA00023251"/>
    </source>
</evidence>
<evidence type="ECO:0000256" key="2">
    <source>
        <dbReference type="ARBA" id="ARBA00022448"/>
    </source>
</evidence>
<evidence type="ECO:0000256" key="3">
    <source>
        <dbReference type="ARBA" id="ARBA00022475"/>
    </source>
</evidence>
<comment type="subcellular location">
    <subcellularLocation>
        <location evidence="1">Cell membrane</location>
        <topology evidence="1">Peripheral membrane protein</topology>
        <orientation evidence="1">Cytoplasmic side</orientation>
    </subcellularLocation>
</comment>
<keyword evidence="3" id="KW-1003">Cell membrane</keyword>
<keyword evidence="13" id="KW-1185">Reference proteome</keyword>
<keyword evidence="4" id="KW-0547">Nucleotide-binding</keyword>
<dbReference type="InterPro" id="IPR050763">
    <property type="entry name" value="ABC_transporter_ATP-binding"/>
</dbReference>
<feature type="domain" description="ABC transporter" evidence="11">
    <location>
        <begin position="9"/>
        <end position="239"/>
    </location>
</feature>
<dbReference type="InterPro" id="IPR005894">
    <property type="entry name" value="DrrA"/>
</dbReference>
<dbReference type="PANTHER" id="PTHR42711">
    <property type="entry name" value="ABC TRANSPORTER ATP-BINDING PROTEIN"/>
    <property type="match status" value="1"/>
</dbReference>
<dbReference type="GO" id="GO:0005524">
    <property type="term" value="F:ATP binding"/>
    <property type="evidence" value="ECO:0007669"/>
    <property type="project" value="UniProtKB-KW"/>
</dbReference>
<evidence type="ECO:0000256" key="10">
    <source>
        <dbReference type="SAM" id="MobiDB-lite"/>
    </source>
</evidence>
<feature type="region of interest" description="Disordered" evidence="10">
    <location>
        <begin position="312"/>
        <end position="334"/>
    </location>
</feature>
<evidence type="ECO:0000256" key="1">
    <source>
        <dbReference type="ARBA" id="ARBA00004413"/>
    </source>
</evidence>